<dbReference type="Proteomes" id="UP000219020">
    <property type="component" value="Unassembled WGS sequence"/>
</dbReference>
<dbReference type="GeneID" id="66950918"/>
<evidence type="ECO:0000256" key="10">
    <source>
        <dbReference type="ARBA" id="ARBA00023299"/>
    </source>
</evidence>
<dbReference type="PANTHER" id="PTHR43344">
    <property type="entry name" value="PHOSPHOSERINE PHOSPHATASE"/>
    <property type="match status" value="1"/>
</dbReference>
<dbReference type="Pfam" id="PF00702">
    <property type="entry name" value="Hydrolase"/>
    <property type="match status" value="1"/>
</dbReference>
<protein>
    <recommendedName>
        <fullName evidence="5">Phosphoserine phosphatase</fullName>
        <ecNumber evidence="4">3.1.3.3</ecNumber>
    </recommendedName>
    <alternativeName>
        <fullName evidence="11">O-phosphoserine phosphohydrolase</fullName>
    </alternativeName>
</protein>
<dbReference type="Pfam" id="PF18429">
    <property type="entry name" value="DUF5609"/>
    <property type="match status" value="1"/>
</dbReference>
<dbReference type="GO" id="GO:0036424">
    <property type="term" value="F:L-phosphoserine phosphatase activity"/>
    <property type="evidence" value="ECO:0007669"/>
    <property type="project" value="InterPro"/>
</dbReference>
<keyword evidence="8 16" id="KW-0378">Hydrolase</keyword>
<evidence type="ECO:0000256" key="13">
    <source>
        <dbReference type="ARBA" id="ARBA00048523"/>
    </source>
</evidence>
<keyword evidence="7" id="KW-0479">Metal-binding</keyword>
<dbReference type="Gene3D" id="3.30.70.2020">
    <property type="match status" value="1"/>
</dbReference>
<dbReference type="SFLD" id="SFLDF00029">
    <property type="entry name" value="phosphoserine_phosphatase"/>
    <property type="match status" value="1"/>
</dbReference>
<evidence type="ECO:0000256" key="2">
    <source>
        <dbReference type="ARBA" id="ARBA00005135"/>
    </source>
</evidence>
<dbReference type="SFLD" id="SFLDG01137">
    <property type="entry name" value="C1.6.1:_Phosphoserine_Phosphat"/>
    <property type="match status" value="1"/>
</dbReference>
<dbReference type="InterPro" id="IPR050582">
    <property type="entry name" value="HAD-like_SerB"/>
</dbReference>
<evidence type="ECO:0000313" key="16">
    <source>
        <dbReference type="EMBL" id="PCS23446.1"/>
    </source>
</evidence>
<feature type="active site" description="Proton donor" evidence="14">
    <location>
        <position position="113"/>
    </location>
</feature>
<evidence type="ECO:0000256" key="11">
    <source>
        <dbReference type="ARBA" id="ARBA00031693"/>
    </source>
</evidence>
<gene>
    <name evidence="16" type="ORF">BTN49_0414</name>
</gene>
<dbReference type="SUPFAM" id="SSF56784">
    <property type="entry name" value="HAD-like"/>
    <property type="match status" value="1"/>
</dbReference>
<dbReference type="Gene3D" id="3.40.50.1000">
    <property type="entry name" value="HAD superfamily/HAD-like"/>
    <property type="match status" value="1"/>
</dbReference>
<comment type="catalytic activity">
    <reaction evidence="12">
        <text>O-phospho-L-serine + H2O = L-serine + phosphate</text>
        <dbReference type="Rhea" id="RHEA:21208"/>
        <dbReference type="ChEBI" id="CHEBI:15377"/>
        <dbReference type="ChEBI" id="CHEBI:33384"/>
        <dbReference type="ChEBI" id="CHEBI:43474"/>
        <dbReference type="ChEBI" id="CHEBI:57524"/>
        <dbReference type="EC" id="3.1.3.3"/>
    </reaction>
</comment>
<dbReference type="InterPro" id="IPR023214">
    <property type="entry name" value="HAD_sf"/>
</dbReference>
<comment type="catalytic activity">
    <reaction evidence="13">
        <text>O-phospho-D-serine + H2O = D-serine + phosphate</text>
        <dbReference type="Rhea" id="RHEA:24873"/>
        <dbReference type="ChEBI" id="CHEBI:15377"/>
        <dbReference type="ChEBI" id="CHEBI:35247"/>
        <dbReference type="ChEBI" id="CHEBI:43474"/>
        <dbReference type="ChEBI" id="CHEBI:58680"/>
        <dbReference type="EC" id="3.1.3.3"/>
    </reaction>
</comment>
<dbReference type="InterPro" id="IPR041449">
    <property type="entry name" value="SerB_N"/>
</dbReference>
<dbReference type="RefSeq" id="WP_097355767.1">
    <property type="nucleotide sequence ID" value="NZ_CAWNJE010000005.1"/>
</dbReference>
<keyword evidence="6" id="KW-0028">Amino-acid biosynthesis</keyword>
<keyword evidence="10" id="KW-0718">Serine biosynthesis</keyword>
<dbReference type="CDD" id="cd07500">
    <property type="entry name" value="HAD_PSP"/>
    <property type="match status" value="1"/>
</dbReference>
<dbReference type="GO" id="GO:0005737">
    <property type="term" value="C:cytoplasm"/>
    <property type="evidence" value="ECO:0007669"/>
    <property type="project" value="TreeGrafter"/>
</dbReference>
<comment type="caution">
    <text evidence="16">The sequence shown here is derived from an EMBL/GenBank/DDBJ whole genome shotgun (WGS) entry which is preliminary data.</text>
</comment>
<evidence type="ECO:0000256" key="3">
    <source>
        <dbReference type="ARBA" id="ARBA00009184"/>
    </source>
</evidence>
<dbReference type="UniPathway" id="UPA00135">
    <property type="reaction ID" value="UER00198"/>
</dbReference>
<dbReference type="GO" id="GO:0000287">
    <property type="term" value="F:magnesium ion binding"/>
    <property type="evidence" value="ECO:0007669"/>
    <property type="project" value="TreeGrafter"/>
</dbReference>
<dbReference type="PANTHER" id="PTHR43344:SF2">
    <property type="entry name" value="PHOSPHOSERINE PHOSPHATASE"/>
    <property type="match status" value="1"/>
</dbReference>
<comment type="cofactor">
    <cofactor evidence="1">
        <name>Mg(2+)</name>
        <dbReference type="ChEBI" id="CHEBI:18420"/>
    </cofactor>
</comment>
<dbReference type="Gene3D" id="1.10.150.210">
    <property type="entry name" value="Phosphoserine phosphatase, domain 2"/>
    <property type="match status" value="1"/>
</dbReference>
<evidence type="ECO:0000256" key="1">
    <source>
        <dbReference type="ARBA" id="ARBA00001946"/>
    </source>
</evidence>
<evidence type="ECO:0000256" key="6">
    <source>
        <dbReference type="ARBA" id="ARBA00022605"/>
    </source>
</evidence>
<feature type="domain" description="Phosphoserine phosphatase N-terminal" evidence="15">
    <location>
        <begin position="32"/>
        <end position="93"/>
    </location>
</feature>
<evidence type="ECO:0000256" key="8">
    <source>
        <dbReference type="ARBA" id="ARBA00022801"/>
    </source>
</evidence>
<evidence type="ECO:0000256" key="9">
    <source>
        <dbReference type="ARBA" id="ARBA00022842"/>
    </source>
</evidence>
<organism evidence="16 17">
    <name type="scientific">Candidatus Enterovibrio escicola</name>
    <dbReference type="NCBI Taxonomy" id="1927127"/>
    <lineage>
        <taxon>Bacteria</taxon>
        <taxon>Pseudomonadati</taxon>
        <taxon>Pseudomonadota</taxon>
        <taxon>Gammaproteobacteria</taxon>
        <taxon>Vibrionales</taxon>
        <taxon>Vibrionaceae</taxon>
        <taxon>Enterovibrio</taxon>
    </lineage>
</organism>
<dbReference type="AlphaFoldDB" id="A0A2A5T5M7"/>
<comment type="pathway">
    <text evidence="2">Amino-acid biosynthesis; L-serine biosynthesis; L-serine from 3-phospho-D-glycerate: step 3/3.</text>
</comment>
<evidence type="ECO:0000256" key="7">
    <source>
        <dbReference type="ARBA" id="ARBA00022723"/>
    </source>
</evidence>
<dbReference type="EMBL" id="NBYY01000009">
    <property type="protein sequence ID" value="PCS23446.1"/>
    <property type="molecule type" value="Genomic_DNA"/>
</dbReference>
<evidence type="ECO:0000256" key="4">
    <source>
        <dbReference type="ARBA" id="ARBA00012640"/>
    </source>
</evidence>
<keyword evidence="17" id="KW-1185">Reference proteome</keyword>
<name>A0A2A5T5M7_9GAMM</name>
<reference evidence="17" key="1">
    <citation type="submission" date="2017-04" db="EMBL/GenBank/DDBJ databases">
        <title>Genome evolution of the luminous symbionts of deep sea anglerfish.</title>
        <authorList>
            <person name="Hendry T.A."/>
        </authorList>
    </citation>
    <scope>NUCLEOTIDE SEQUENCE [LARGE SCALE GENOMIC DNA]</scope>
</reference>
<dbReference type="InterPro" id="IPR036412">
    <property type="entry name" value="HAD-like_sf"/>
</dbReference>
<dbReference type="NCBIfam" id="TIGR00338">
    <property type="entry name" value="serB"/>
    <property type="match status" value="1"/>
</dbReference>
<evidence type="ECO:0000256" key="14">
    <source>
        <dbReference type="PIRSR" id="PIRSR604469-1"/>
    </source>
</evidence>
<evidence type="ECO:0000256" key="5">
    <source>
        <dbReference type="ARBA" id="ARBA00015196"/>
    </source>
</evidence>
<feature type="active site" description="Nucleophile" evidence="14">
    <location>
        <position position="111"/>
    </location>
</feature>
<proteinExistence type="inferred from homology"/>
<evidence type="ECO:0000256" key="12">
    <source>
        <dbReference type="ARBA" id="ARBA00048138"/>
    </source>
</evidence>
<evidence type="ECO:0000313" key="17">
    <source>
        <dbReference type="Proteomes" id="UP000219020"/>
    </source>
</evidence>
<dbReference type="SFLD" id="SFLDS00003">
    <property type="entry name" value="Haloacid_Dehalogenase"/>
    <property type="match status" value="1"/>
</dbReference>
<dbReference type="FunFam" id="1.10.150.210:FF:000001">
    <property type="entry name" value="Phosphoserine phosphatase"/>
    <property type="match status" value="1"/>
</dbReference>
<keyword evidence="9" id="KW-0460">Magnesium</keyword>
<dbReference type="SFLD" id="SFLDG01136">
    <property type="entry name" value="C1.6:_Phosphoserine_Phosphatas"/>
    <property type="match status" value="1"/>
</dbReference>
<dbReference type="EC" id="3.1.3.3" evidence="4"/>
<comment type="similarity">
    <text evidence="3">Belongs to the HAD-like hydrolase superfamily. SerB family.</text>
</comment>
<evidence type="ECO:0000259" key="15">
    <source>
        <dbReference type="Pfam" id="PF18429"/>
    </source>
</evidence>
<dbReference type="NCBIfam" id="TIGR01488">
    <property type="entry name" value="HAD-SF-IB"/>
    <property type="match status" value="1"/>
</dbReference>
<sequence>MDSSSVFTIRKHTNLLTKFPSLCYFQPSDFNQAGWLLFGLHISPASLVDFACFSGLPVEPLAGWMVGPYEVLLMRGEVRPDIVALTDALSLDCVPLYNIPKLYEPGLALFDMDSTVIQIECIDEIAKLVGVGDKVSAITEQVMQGELDFEESLRKRVLILKGTDVSILEQVRCTLPLMPGMRLLTASLQTRGWKVAIASGGFSWFSDFLCESLSLSYAESNQLVIENGKLTGEVTGRVVDAQRKADILLDLTNRYELGIENTIAVGDGVNDLKMMSVAGLGIAYHAKLKVQQEAQVVIRHATLGGVLCVLSASLLRQGFNWKE</sequence>
<accession>A0A2A5T5M7</accession>
<dbReference type="GO" id="GO:0006564">
    <property type="term" value="P:L-serine biosynthetic process"/>
    <property type="evidence" value="ECO:0007669"/>
    <property type="project" value="UniProtKB-KW"/>
</dbReference>
<dbReference type="InterPro" id="IPR004469">
    <property type="entry name" value="PSP"/>
</dbReference>